<evidence type="ECO:0000313" key="4">
    <source>
        <dbReference type="EMBL" id="AEE52306.1"/>
    </source>
</evidence>
<evidence type="ECO:0000256" key="1">
    <source>
        <dbReference type="ARBA" id="ARBA00022741"/>
    </source>
</evidence>
<dbReference type="Pfam" id="PF23562">
    <property type="entry name" value="AMP-binding_C_3"/>
    <property type="match status" value="1"/>
</dbReference>
<proteinExistence type="predicted"/>
<dbReference type="GO" id="GO:0005524">
    <property type="term" value="F:ATP binding"/>
    <property type="evidence" value="ECO:0007669"/>
    <property type="project" value="UniProtKB-KW"/>
</dbReference>
<dbReference type="EMBL" id="CP002691">
    <property type="protein sequence ID" value="AEE52306.1"/>
    <property type="molecule type" value="Genomic_DNA"/>
</dbReference>
<dbReference type="STRING" id="760192.Halhy_4465"/>
<sequence>MANREDNLPDSDKDSGSSPQIIQGFVEQDLRSIISYFYQWEREKGDTPFLRQPYGNTWKTITWREAGDKARRLVTALQQMGLQPGDNVAMVSKNCYHWIITDLALMMGGFVSVPFYPNLTAKELNQVLLASEARVLFVGKLDDWENMKPGVPEGVTLIKFPHYEGNARIEAGLEWDKLVAKNEPIPGSPEPDLHDLFTILFTSGTTGTPKGVMLNHYQPAALIHNEKVNGNLIDFSTDDHRFFSFLPLNHIAERVIVEGASIVTGGTISFGEALHTFVQNLKDTEPTLLMAVPRIWAKFQLGILGRLPEKRLNFLLQIPLVGNLLKRKIIQGLGLNKARVMLTGAAPTPDSVKVFFQKLGINLQEVYAMTENTGGCTLMPLHDIRPGTVGKPMPNVEIKIDSQNQEVLMRAPWVMTGYYKDPERTAQVVENGWLHTGDQGEMTPDGYLKLTGRVSDTFKSTKGKFIIPAPIEWGFAKNSYIEQLCVVGFSIPQPLALAVLSEIGQKTPLEIVKASLAQTLSEVNAELMNHERVKAVVITKEPWAVENGVLTPTLKIRREVLNRKYAERYGVWFERSEPVIWED</sequence>
<dbReference type="HOGENOM" id="CLU_000022_45_5_10"/>
<organism evidence="4 5">
    <name type="scientific">Haliscomenobacter hydrossis (strain ATCC 27775 / DSM 1100 / LMG 10767 / O)</name>
    <dbReference type="NCBI Taxonomy" id="760192"/>
    <lineage>
        <taxon>Bacteria</taxon>
        <taxon>Pseudomonadati</taxon>
        <taxon>Bacteroidota</taxon>
        <taxon>Saprospiria</taxon>
        <taxon>Saprospirales</taxon>
        <taxon>Haliscomenobacteraceae</taxon>
        <taxon>Haliscomenobacter</taxon>
    </lineage>
</organism>
<dbReference type="SUPFAM" id="SSF56801">
    <property type="entry name" value="Acetyl-CoA synthetase-like"/>
    <property type="match status" value="1"/>
</dbReference>
<evidence type="ECO:0000256" key="2">
    <source>
        <dbReference type="ARBA" id="ARBA00022840"/>
    </source>
</evidence>
<evidence type="ECO:0000313" key="5">
    <source>
        <dbReference type="Proteomes" id="UP000008461"/>
    </source>
</evidence>
<dbReference type="InterPro" id="IPR000873">
    <property type="entry name" value="AMP-dep_synth/lig_dom"/>
</dbReference>
<accession>F4KS61</accession>
<keyword evidence="2" id="KW-0067">ATP-binding</keyword>
<reference evidence="4 5" key="1">
    <citation type="journal article" date="2011" name="Stand. Genomic Sci.">
        <title>Complete genome sequence of Haliscomenobacter hydrossis type strain (O).</title>
        <authorList>
            <consortium name="US DOE Joint Genome Institute (JGI-PGF)"/>
            <person name="Daligault H."/>
            <person name="Lapidus A."/>
            <person name="Zeytun A."/>
            <person name="Nolan M."/>
            <person name="Lucas S."/>
            <person name="Del Rio T.G."/>
            <person name="Tice H."/>
            <person name="Cheng J.F."/>
            <person name="Tapia R."/>
            <person name="Han C."/>
            <person name="Goodwin L."/>
            <person name="Pitluck S."/>
            <person name="Liolios K."/>
            <person name="Pagani I."/>
            <person name="Ivanova N."/>
            <person name="Huntemann M."/>
            <person name="Mavromatis K."/>
            <person name="Mikhailova N."/>
            <person name="Pati A."/>
            <person name="Chen A."/>
            <person name="Palaniappan K."/>
            <person name="Land M."/>
            <person name="Hauser L."/>
            <person name="Brambilla E.M."/>
            <person name="Rohde M."/>
            <person name="Verbarg S."/>
            <person name="Goker M."/>
            <person name="Bristow J."/>
            <person name="Eisen J.A."/>
            <person name="Markowitz V."/>
            <person name="Hugenholtz P."/>
            <person name="Kyrpides N.C."/>
            <person name="Klenk H.P."/>
            <person name="Woyke T."/>
        </authorList>
    </citation>
    <scope>NUCLEOTIDE SEQUENCE [LARGE SCALE GENOMIC DNA]</scope>
    <source>
        <strain evidence="5">ATCC 27775 / DSM 1100 / LMG 10767 / O</strain>
    </source>
</reference>
<gene>
    <name evidence="4" type="ordered locus">Halhy_4465</name>
</gene>
<dbReference type="AlphaFoldDB" id="F4KS61"/>
<feature type="domain" description="AMP-dependent synthetase/ligase" evidence="3">
    <location>
        <begin position="40"/>
        <end position="419"/>
    </location>
</feature>
<dbReference type="OrthoDB" id="9778383at2"/>
<dbReference type="eggNOG" id="COG1022">
    <property type="taxonomic scope" value="Bacteria"/>
</dbReference>
<dbReference type="PROSITE" id="PS00455">
    <property type="entry name" value="AMP_BINDING"/>
    <property type="match status" value="1"/>
</dbReference>
<dbReference type="InterPro" id="IPR042099">
    <property type="entry name" value="ANL_N_sf"/>
</dbReference>
<dbReference type="PANTHER" id="PTHR43272">
    <property type="entry name" value="LONG-CHAIN-FATTY-ACID--COA LIGASE"/>
    <property type="match status" value="1"/>
</dbReference>
<dbReference type="Proteomes" id="UP000008461">
    <property type="component" value="Chromosome"/>
</dbReference>
<protein>
    <submittedName>
        <fullName evidence="4">Long-chain-fatty-acid--CoA ligase</fullName>
        <ecNumber evidence="4">6.2.1.3</ecNumber>
    </submittedName>
</protein>
<dbReference type="PANTHER" id="PTHR43272:SF33">
    <property type="entry name" value="AMP-BINDING DOMAIN-CONTAINING PROTEIN-RELATED"/>
    <property type="match status" value="1"/>
</dbReference>
<dbReference type="GO" id="GO:0016020">
    <property type="term" value="C:membrane"/>
    <property type="evidence" value="ECO:0007669"/>
    <property type="project" value="TreeGrafter"/>
</dbReference>
<dbReference type="KEGG" id="hhy:Halhy_4465"/>
<name>F4KS61_HALH1</name>
<evidence type="ECO:0000259" key="3">
    <source>
        <dbReference type="Pfam" id="PF00501"/>
    </source>
</evidence>
<dbReference type="EC" id="6.2.1.3" evidence="4"/>
<dbReference type="InterPro" id="IPR020845">
    <property type="entry name" value="AMP-binding_CS"/>
</dbReference>
<dbReference type="RefSeq" id="WP_013766844.1">
    <property type="nucleotide sequence ID" value="NC_015510.1"/>
</dbReference>
<dbReference type="GO" id="GO:0004467">
    <property type="term" value="F:long-chain fatty acid-CoA ligase activity"/>
    <property type="evidence" value="ECO:0007669"/>
    <property type="project" value="UniProtKB-EC"/>
</dbReference>
<keyword evidence="5" id="KW-1185">Reference proteome</keyword>
<reference key="2">
    <citation type="submission" date="2011-04" db="EMBL/GenBank/DDBJ databases">
        <title>Complete sequence of chromosome of Haliscomenobacter hydrossis DSM 1100.</title>
        <authorList>
            <consortium name="US DOE Joint Genome Institute (JGI-PGF)"/>
            <person name="Lucas S."/>
            <person name="Han J."/>
            <person name="Lapidus A."/>
            <person name="Bruce D."/>
            <person name="Goodwin L."/>
            <person name="Pitluck S."/>
            <person name="Peters L."/>
            <person name="Kyrpides N."/>
            <person name="Mavromatis K."/>
            <person name="Ivanova N."/>
            <person name="Ovchinnikova G."/>
            <person name="Pagani I."/>
            <person name="Daligault H."/>
            <person name="Detter J.C."/>
            <person name="Han C."/>
            <person name="Land M."/>
            <person name="Hauser L."/>
            <person name="Markowitz V."/>
            <person name="Cheng J.-F."/>
            <person name="Hugenholtz P."/>
            <person name="Woyke T."/>
            <person name="Wu D."/>
            <person name="Verbarg S."/>
            <person name="Frueling A."/>
            <person name="Brambilla E."/>
            <person name="Klenk H.-P."/>
            <person name="Eisen J.A."/>
        </authorList>
    </citation>
    <scope>NUCLEOTIDE SEQUENCE</scope>
    <source>
        <strain>DSM 1100</strain>
    </source>
</reference>
<dbReference type="Gene3D" id="3.40.50.12780">
    <property type="entry name" value="N-terminal domain of ligase-like"/>
    <property type="match status" value="1"/>
</dbReference>
<keyword evidence="1" id="KW-0547">Nucleotide-binding</keyword>
<keyword evidence="4" id="KW-0436">Ligase</keyword>
<dbReference type="Pfam" id="PF00501">
    <property type="entry name" value="AMP-binding"/>
    <property type="match status" value="1"/>
</dbReference>